<accession>A0A9W7FIS8</accession>
<dbReference type="Proteomes" id="UP001165160">
    <property type="component" value="Unassembled WGS sequence"/>
</dbReference>
<proteinExistence type="predicted"/>
<evidence type="ECO:0000256" key="2">
    <source>
        <dbReference type="SAM" id="Phobius"/>
    </source>
</evidence>
<feature type="compositionally biased region" description="Polar residues" evidence="1">
    <location>
        <begin position="1"/>
        <end position="11"/>
    </location>
</feature>
<feature type="transmembrane region" description="Helical" evidence="2">
    <location>
        <begin position="29"/>
        <end position="48"/>
    </location>
</feature>
<keyword evidence="2" id="KW-0472">Membrane</keyword>
<keyword evidence="4" id="KW-1185">Reference proteome</keyword>
<evidence type="ECO:0000313" key="4">
    <source>
        <dbReference type="Proteomes" id="UP001165160"/>
    </source>
</evidence>
<keyword evidence="2" id="KW-1133">Transmembrane helix</keyword>
<organism evidence="3 4">
    <name type="scientific">Triparma verrucosa</name>
    <dbReference type="NCBI Taxonomy" id="1606542"/>
    <lineage>
        <taxon>Eukaryota</taxon>
        <taxon>Sar</taxon>
        <taxon>Stramenopiles</taxon>
        <taxon>Ochrophyta</taxon>
        <taxon>Bolidophyceae</taxon>
        <taxon>Parmales</taxon>
        <taxon>Triparmaceae</taxon>
        <taxon>Triparma</taxon>
    </lineage>
</organism>
<reference evidence="4" key="1">
    <citation type="journal article" date="2023" name="Commun. Biol.">
        <title>Genome analysis of Parmales, the sister group of diatoms, reveals the evolutionary specialization of diatoms from phago-mixotrophs to photoautotrophs.</title>
        <authorList>
            <person name="Ban H."/>
            <person name="Sato S."/>
            <person name="Yoshikawa S."/>
            <person name="Yamada K."/>
            <person name="Nakamura Y."/>
            <person name="Ichinomiya M."/>
            <person name="Sato N."/>
            <person name="Blanc-Mathieu R."/>
            <person name="Endo H."/>
            <person name="Kuwata A."/>
            <person name="Ogata H."/>
        </authorList>
    </citation>
    <scope>NUCLEOTIDE SEQUENCE [LARGE SCALE GENOMIC DNA]</scope>
    <source>
        <strain evidence="4">NIES 3699</strain>
    </source>
</reference>
<dbReference type="AlphaFoldDB" id="A0A9W7FIS8"/>
<evidence type="ECO:0000313" key="3">
    <source>
        <dbReference type="EMBL" id="GMI12958.1"/>
    </source>
</evidence>
<evidence type="ECO:0000256" key="1">
    <source>
        <dbReference type="SAM" id="MobiDB-lite"/>
    </source>
</evidence>
<feature type="region of interest" description="Disordered" evidence="1">
    <location>
        <begin position="1"/>
        <end position="27"/>
    </location>
</feature>
<dbReference type="EMBL" id="BRXX01000455">
    <property type="protein sequence ID" value="GMI12958.1"/>
    <property type="molecule type" value="Genomic_DNA"/>
</dbReference>
<keyword evidence="2" id="KW-0812">Transmembrane</keyword>
<comment type="caution">
    <text evidence="3">The sequence shown here is derived from an EMBL/GenBank/DDBJ whole genome shotgun (WGS) entry which is preliminary data.</text>
</comment>
<sequence>MPSPPTENTNLLPDKPMHRSWNPSPSRSSLLRTLAFTVLAVFFIAYSYNALGSAPADAGDGLVMGGTMSSSSGEKMVGGDRDEHGCIGSAGYTYCKGMGKCVRPWTVNMGLC</sequence>
<gene>
    <name evidence="3" type="ORF">TrVE_jg4249</name>
</gene>
<protein>
    <submittedName>
        <fullName evidence="3">Uncharacterized protein</fullName>
    </submittedName>
</protein>
<name>A0A9W7FIS8_9STRA</name>